<evidence type="ECO:0000313" key="3">
    <source>
        <dbReference type="Proteomes" id="UP000639403"/>
    </source>
</evidence>
<sequence length="56" mass="6350">MKAVPVHPPRGTNPAPQTNPIAGPSRPRPNTPVVFRRVDPDWTPDTTPWMWDNPWP</sequence>
<accession>A0A8H7TUM9</accession>
<protein>
    <submittedName>
        <fullName evidence="2">Uncharacterized protein</fullName>
    </submittedName>
</protein>
<dbReference type="EMBL" id="JADOXO010001792">
    <property type="protein sequence ID" value="KAF9793970.1"/>
    <property type="molecule type" value="Genomic_DNA"/>
</dbReference>
<dbReference type="Proteomes" id="UP000639403">
    <property type="component" value="Unassembled WGS sequence"/>
</dbReference>
<reference evidence="2" key="2">
    <citation type="journal article" name="Front. Microbiol.">
        <title>Degradative Capacity of Two Strains of Rhodonia placenta: From Phenotype to Genotype.</title>
        <authorList>
            <person name="Kolle M."/>
            <person name="Horta M.A.C."/>
            <person name="Nowrousian M."/>
            <person name="Ohm R.A."/>
            <person name="Benz J.P."/>
            <person name="Pilgard A."/>
        </authorList>
    </citation>
    <scope>NUCLEOTIDE SEQUENCE</scope>
    <source>
        <strain evidence="2">FPRL280</strain>
    </source>
</reference>
<gene>
    <name evidence="2" type="ORF">IEO21_11229</name>
</gene>
<name>A0A8H7TUM9_9APHY</name>
<dbReference type="AlphaFoldDB" id="A0A8H7TUM9"/>
<reference evidence="2" key="1">
    <citation type="submission" date="2020-11" db="EMBL/GenBank/DDBJ databases">
        <authorList>
            <person name="Koelle M."/>
            <person name="Horta M.A.C."/>
            <person name="Nowrousian M."/>
            <person name="Ohm R.A."/>
            <person name="Benz P."/>
            <person name="Pilgard A."/>
        </authorList>
    </citation>
    <scope>NUCLEOTIDE SEQUENCE</scope>
    <source>
        <strain evidence="2">FPRL280</strain>
    </source>
</reference>
<evidence type="ECO:0000256" key="1">
    <source>
        <dbReference type="SAM" id="MobiDB-lite"/>
    </source>
</evidence>
<feature type="region of interest" description="Disordered" evidence="1">
    <location>
        <begin position="1"/>
        <end position="56"/>
    </location>
</feature>
<evidence type="ECO:0000313" key="2">
    <source>
        <dbReference type="EMBL" id="KAF9793970.1"/>
    </source>
</evidence>
<proteinExistence type="predicted"/>
<comment type="caution">
    <text evidence="2">The sequence shown here is derived from an EMBL/GenBank/DDBJ whole genome shotgun (WGS) entry which is preliminary data.</text>
</comment>
<organism evidence="2 3">
    <name type="scientific">Rhodonia placenta</name>
    <dbReference type="NCBI Taxonomy" id="104341"/>
    <lineage>
        <taxon>Eukaryota</taxon>
        <taxon>Fungi</taxon>
        <taxon>Dikarya</taxon>
        <taxon>Basidiomycota</taxon>
        <taxon>Agaricomycotina</taxon>
        <taxon>Agaricomycetes</taxon>
        <taxon>Polyporales</taxon>
        <taxon>Adustoporiaceae</taxon>
        <taxon>Rhodonia</taxon>
    </lineage>
</organism>